<comment type="caution">
    <text evidence="1">The sequence shown here is derived from an EMBL/GenBank/DDBJ whole genome shotgun (WGS) entry which is preliminary data.</text>
</comment>
<keyword evidence="2" id="KW-1185">Reference proteome</keyword>
<evidence type="ECO:0000313" key="1">
    <source>
        <dbReference type="EMBL" id="CAB3977648.1"/>
    </source>
</evidence>
<dbReference type="OrthoDB" id="5977071at2759"/>
<dbReference type="AlphaFoldDB" id="A0A6S7FF09"/>
<reference evidence="1" key="1">
    <citation type="submission" date="2020-04" db="EMBL/GenBank/DDBJ databases">
        <authorList>
            <person name="Alioto T."/>
            <person name="Alioto T."/>
            <person name="Gomez Garrido J."/>
        </authorList>
    </citation>
    <scope>NUCLEOTIDE SEQUENCE</scope>
    <source>
        <strain evidence="1">A484AB</strain>
    </source>
</reference>
<protein>
    <submittedName>
        <fullName evidence="1">Uncharacterized protein</fullName>
    </submittedName>
</protein>
<name>A0A6S7FF09_PARCT</name>
<dbReference type="Proteomes" id="UP001152795">
    <property type="component" value="Unassembled WGS sequence"/>
</dbReference>
<dbReference type="EMBL" id="CACRXK020000060">
    <property type="protein sequence ID" value="CAB3977648.1"/>
    <property type="molecule type" value="Genomic_DNA"/>
</dbReference>
<sequence>MRACFGQDFKETGVVCASYSRALSRHKKTGKTSPPCDVESPTTPVWTTETTEFGPIQRGPFGQVLLPPGIFEEILENKENLVNSGSLKEELNKVKAHMYKEFVKNWKNPIYENQFRRFCQATGAQTLFDDILSSVTYPRHSENRLKLNEKRVVGIIYNLVYCLSQWCNTMQVDQALYLQTSHANQEAILTEHQLGNTCSRRLMNNIRKSLSSNHRDDLQQFFADAIKNEWLLVLVTDDYTTIHTIRRPTQTNSPKPTICAQSL</sequence>
<organism evidence="1 2">
    <name type="scientific">Paramuricea clavata</name>
    <name type="common">Red gorgonian</name>
    <name type="synonym">Violescent sea-whip</name>
    <dbReference type="NCBI Taxonomy" id="317549"/>
    <lineage>
        <taxon>Eukaryota</taxon>
        <taxon>Metazoa</taxon>
        <taxon>Cnidaria</taxon>
        <taxon>Anthozoa</taxon>
        <taxon>Octocorallia</taxon>
        <taxon>Malacalcyonacea</taxon>
        <taxon>Plexauridae</taxon>
        <taxon>Paramuricea</taxon>
    </lineage>
</organism>
<accession>A0A6S7FF09</accession>
<evidence type="ECO:0000313" key="2">
    <source>
        <dbReference type="Proteomes" id="UP001152795"/>
    </source>
</evidence>
<gene>
    <name evidence="1" type="ORF">PACLA_8A064666</name>
</gene>
<proteinExistence type="predicted"/>